<evidence type="ECO:0000256" key="4">
    <source>
        <dbReference type="ARBA" id="ARBA00006840"/>
    </source>
</evidence>
<keyword evidence="11" id="KW-1015">Disulfide bond</keyword>
<dbReference type="SUPFAM" id="SSF48652">
    <property type="entry name" value="Tetraspanin"/>
    <property type="match status" value="1"/>
</dbReference>
<dbReference type="GO" id="GO:0005912">
    <property type="term" value="C:adherens junction"/>
    <property type="evidence" value="ECO:0007669"/>
    <property type="project" value="UniProtKB-SubCell"/>
</dbReference>
<reference evidence="15" key="1">
    <citation type="journal article" date="2011" name="Genome Biol.">
        <title>The draft genome of the carcinogenic human liver fluke Clonorchis sinensis.</title>
        <authorList>
            <person name="Wang X."/>
            <person name="Chen W."/>
            <person name="Huang Y."/>
            <person name="Sun J."/>
            <person name="Men J."/>
            <person name="Liu H."/>
            <person name="Luo F."/>
            <person name="Guo L."/>
            <person name="Lv X."/>
            <person name="Deng C."/>
            <person name="Zhou C."/>
            <person name="Fan Y."/>
            <person name="Li X."/>
            <person name="Huang L."/>
            <person name="Hu Y."/>
            <person name="Liang C."/>
            <person name="Hu X."/>
            <person name="Xu J."/>
            <person name="Yu X."/>
        </authorList>
    </citation>
    <scope>NUCLEOTIDE SEQUENCE [LARGE SCALE GENOMIC DNA]</scope>
    <source>
        <strain evidence="15">Henan</strain>
    </source>
</reference>
<name>G7Y5F3_CLOSI</name>
<dbReference type="GO" id="GO:0019899">
    <property type="term" value="F:enzyme binding"/>
    <property type="evidence" value="ECO:0007669"/>
    <property type="project" value="UniProtKB-ARBA"/>
</dbReference>
<evidence type="ECO:0000256" key="5">
    <source>
        <dbReference type="ARBA" id="ARBA00022475"/>
    </source>
</evidence>
<dbReference type="GO" id="GO:0005737">
    <property type="term" value="C:cytoplasm"/>
    <property type="evidence" value="ECO:0007669"/>
    <property type="project" value="UniProtKB-SubCell"/>
</dbReference>
<dbReference type="AlphaFoldDB" id="G7Y5F3"/>
<reference key="2">
    <citation type="submission" date="2011-10" db="EMBL/GenBank/DDBJ databases">
        <title>The genome and transcriptome sequence of Clonorchis sinensis provide insights into the carcinogenic liver fluke.</title>
        <authorList>
            <person name="Wang X."/>
            <person name="Huang Y."/>
            <person name="Chen W."/>
            <person name="Liu H."/>
            <person name="Guo L."/>
            <person name="Chen Y."/>
            <person name="Luo F."/>
            <person name="Zhou W."/>
            <person name="Sun J."/>
            <person name="Mao Q."/>
            <person name="Liang P."/>
            <person name="Zhou C."/>
            <person name="Tian Y."/>
            <person name="Men J."/>
            <person name="Lv X."/>
            <person name="Huang L."/>
            <person name="Zhou J."/>
            <person name="Hu Y."/>
            <person name="Li R."/>
            <person name="Zhang F."/>
            <person name="Lei H."/>
            <person name="Li X."/>
            <person name="Hu X."/>
            <person name="Liang C."/>
            <person name="Xu J."/>
            <person name="Wu Z."/>
            <person name="Yu X."/>
        </authorList>
    </citation>
    <scope>NUCLEOTIDE SEQUENCE</scope>
    <source>
        <strain>Henan</strain>
    </source>
</reference>
<keyword evidence="5" id="KW-1003">Cell membrane</keyword>
<dbReference type="FunFam" id="1.10.1450.10:FF:000007">
    <property type="entry name" value="Tetraspanin"/>
    <property type="match status" value="1"/>
</dbReference>
<evidence type="ECO:0000256" key="3">
    <source>
        <dbReference type="ARBA" id="ARBA00004651"/>
    </source>
</evidence>
<evidence type="ECO:0000313" key="16">
    <source>
        <dbReference type="Proteomes" id="UP000008909"/>
    </source>
</evidence>
<dbReference type="GO" id="GO:0072659">
    <property type="term" value="P:protein localization to plasma membrane"/>
    <property type="evidence" value="ECO:0007669"/>
    <property type="project" value="UniProtKB-ARBA"/>
</dbReference>
<protein>
    <recommendedName>
        <fullName evidence="13">Tetraspanin-33</fullName>
    </recommendedName>
</protein>
<dbReference type="EMBL" id="DF142874">
    <property type="protein sequence ID" value="GAA48189.1"/>
    <property type="molecule type" value="Genomic_DNA"/>
</dbReference>
<accession>G7Y5F3</accession>
<dbReference type="Pfam" id="PF00335">
    <property type="entry name" value="Tetraspanin"/>
    <property type="match status" value="1"/>
</dbReference>
<evidence type="ECO:0000256" key="7">
    <source>
        <dbReference type="ARBA" id="ARBA00022692"/>
    </source>
</evidence>
<evidence type="ECO:0000256" key="8">
    <source>
        <dbReference type="ARBA" id="ARBA00022949"/>
    </source>
</evidence>
<evidence type="ECO:0000256" key="11">
    <source>
        <dbReference type="ARBA" id="ARBA00023157"/>
    </source>
</evidence>
<dbReference type="InterPro" id="IPR008952">
    <property type="entry name" value="Tetraspanin_EC2_sf"/>
</dbReference>
<evidence type="ECO:0000256" key="1">
    <source>
        <dbReference type="ARBA" id="ARBA00004496"/>
    </source>
</evidence>
<keyword evidence="9 14" id="KW-1133">Transmembrane helix</keyword>
<dbReference type="InterPro" id="IPR018499">
    <property type="entry name" value="Tetraspanin/Peripherin"/>
</dbReference>
<comment type="similarity">
    <text evidence="4">Belongs to the tetraspanin (TM4SF) family.</text>
</comment>
<dbReference type="GO" id="GO:0005886">
    <property type="term" value="C:plasma membrane"/>
    <property type="evidence" value="ECO:0007669"/>
    <property type="project" value="UniProtKB-SubCell"/>
</dbReference>
<gene>
    <name evidence="15" type="ORF">CLF_101293</name>
</gene>
<keyword evidence="16" id="KW-1185">Reference proteome</keyword>
<evidence type="ECO:0000256" key="13">
    <source>
        <dbReference type="ARBA" id="ARBA00040369"/>
    </source>
</evidence>
<dbReference type="GO" id="GO:0046930">
    <property type="term" value="C:pore complex"/>
    <property type="evidence" value="ECO:0007669"/>
    <property type="project" value="UniProtKB-ARBA"/>
</dbReference>
<dbReference type="GO" id="GO:0051604">
    <property type="term" value="P:protein maturation"/>
    <property type="evidence" value="ECO:0007669"/>
    <property type="project" value="UniProtKB-ARBA"/>
</dbReference>
<comment type="subcellular location">
    <subcellularLocation>
        <location evidence="2">Cell junction</location>
        <location evidence="2">Adherens junction</location>
    </subcellularLocation>
    <subcellularLocation>
        <location evidence="3">Cell membrane</location>
        <topology evidence="3">Multi-pass membrane protein</topology>
    </subcellularLocation>
    <subcellularLocation>
        <location evidence="1">Cytoplasm</location>
    </subcellularLocation>
</comment>
<feature type="transmembrane region" description="Helical" evidence="14">
    <location>
        <begin position="154"/>
        <end position="177"/>
    </location>
</feature>
<dbReference type="PRINTS" id="PR00259">
    <property type="entry name" value="TMFOUR"/>
</dbReference>
<evidence type="ECO:0000313" key="15">
    <source>
        <dbReference type="EMBL" id="GAA48189.1"/>
    </source>
</evidence>
<proteinExistence type="inferred from homology"/>
<keyword evidence="7 14" id="KW-0812">Transmembrane</keyword>
<keyword evidence="10 14" id="KW-0472">Membrane</keyword>
<keyword evidence="6" id="KW-0963">Cytoplasm</keyword>
<dbReference type="GO" id="GO:0065003">
    <property type="term" value="P:protein-containing complex assembly"/>
    <property type="evidence" value="ECO:0007669"/>
    <property type="project" value="UniProtKB-ARBA"/>
</dbReference>
<evidence type="ECO:0000256" key="12">
    <source>
        <dbReference type="ARBA" id="ARBA00023180"/>
    </source>
</evidence>
<evidence type="ECO:0000256" key="2">
    <source>
        <dbReference type="ARBA" id="ARBA00004536"/>
    </source>
</evidence>
<keyword evidence="8" id="KW-0965">Cell junction</keyword>
<evidence type="ECO:0000256" key="10">
    <source>
        <dbReference type="ARBA" id="ARBA00023136"/>
    </source>
</evidence>
<sequence length="376" mass="41558">MTHMIAESRYRIIDGQMLPQIANGTNCARRPRKVQPNLLATGRLADPDVRRAYQNRLLESLPNAPPSGVNSHWDASATSFYSSGNFACGTAPPGARKHWISDRMVALLKSRRNIPAGPEQNPLTGAIFLVFGAIAFVESGGIPKGSTVTALQWLFNLTVLCIGVGIITLFVSMAGFMGSLRENRCFLKFYYIVLTVLFLVEVVCCVLFFIYRDTAIRKLEDLIRITFVTQYREPGFEDTTNFMDFIQKELRCCGPKTYTDWTANRYFSCNQTNTSPEACGVPYSCCRRMNNINEYVINLSCGFGVQKLSTPLASGQVWTVGCVQAIVTFVEVNIVPVAGALSGIAALQLVAILLAKTLHTQIGDQLRLLRQESLGL</sequence>
<evidence type="ECO:0000256" key="6">
    <source>
        <dbReference type="ARBA" id="ARBA00022490"/>
    </source>
</evidence>
<dbReference type="PANTHER" id="PTHR19282:SF431">
    <property type="entry name" value="TETRASPANIN 26A, ISOFORM B-RELATED"/>
    <property type="match status" value="1"/>
</dbReference>
<keyword evidence="12" id="KW-0325">Glycoprotein</keyword>
<evidence type="ECO:0000256" key="9">
    <source>
        <dbReference type="ARBA" id="ARBA00022989"/>
    </source>
</evidence>
<dbReference type="PANTHER" id="PTHR19282">
    <property type="entry name" value="TETRASPANIN"/>
    <property type="match status" value="1"/>
</dbReference>
<dbReference type="Gene3D" id="1.10.1450.10">
    <property type="entry name" value="Tetraspanin"/>
    <property type="match status" value="1"/>
</dbReference>
<feature type="transmembrane region" description="Helical" evidence="14">
    <location>
        <begin position="189"/>
        <end position="211"/>
    </location>
</feature>
<evidence type="ECO:0000256" key="14">
    <source>
        <dbReference type="SAM" id="Phobius"/>
    </source>
</evidence>
<dbReference type="Proteomes" id="UP000008909">
    <property type="component" value="Unassembled WGS sequence"/>
</dbReference>
<dbReference type="CDD" id="cd03158">
    <property type="entry name" value="penumbra_like_LEL"/>
    <property type="match status" value="1"/>
</dbReference>
<organism evidence="15 16">
    <name type="scientific">Clonorchis sinensis</name>
    <name type="common">Chinese liver fluke</name>
    <dbReference type="NCBI Taxonomy" id="79923"/>
    <lineage>
        <taxon>Eukaryota</taxon>
        <taxon>Metazoa</taxon>
        <taxon>Spiralia</taxon>
        <taxon>Lophotrochozoa</taxon>
        <taxon>Platyhelminthes</taxon>
        <taxon>Trematoda</taxon>
        <taxon>Digenea</taxon>
        <taxon>Opisthorchiida</taxon>
        <taxon>Opisthorchiata</taxon>
        <taxon>Opisthorchiidae</taxon>
        <taxon>Clonorchis</taxon>
    </lineage>
</organism>